<dbReference type="InterPro" id="IPR045087">
    <property type="entry name" value="Cu-oxidase_fam"/>
</dbReference>
<dbReference type="FunFam" id="2.60.40.420:FF:000046">
    <property type="entry name" value="Multicopper oxidase"/>
    <property type="match status" value="1"/>
</dbReference>
<feature type="domain" description="Plastocyanin-like" evidence="11">
    <location>
        <begin position="238"/>
        <end position="386"/>
    </location>
</feature>
<keyword evidence="6" id="KW-0560">Oxidoreductase</keyword>
<feature type="domain" description="Plastocyanin-like" evidence="13">
    <location>
        <begin position="169"/>
        <end position="227"/>
    </location>
</feature>
<evidence type="ECO:0000256" key="3">
    <source>
        <dbReference type="ARBA" id="ARBA00010609"/>
    </source>
</evidence>
<evidence type="ECO:0000313" key="15">
    <source>
        <dbReference type="Proteomes" id="UP000799778"/>
    </source>
</evidence>
<reference evidence="14" key="1">
    <citation type="journal article" date="2020" name="Stud. Mycol.">
        <title>101 Dothideomycetes genomes: a test case for predicting lifestyles and emergence of pathogens.</title>
        <authorList>
            <person name="Haridas S."/>
            <person name="Albert R."/>
            <person name="Binder M."/>
            <person name="Bloem J."/>
            <person name="Labutti K."/>
            <person name="Salamov A."/>
            <person name="Andreopoulos B."/>
            <person name="Baker S."/>
            <person name="Barry K."/>
            <person name="Bills G."/>
            <person name="Bluhm B."/>
            <person name="Cannon C."/>
            <person name="Castanera R."/>
            <person name="Culley D."/>
            <person name="Daum C."/>
            <person name="Ezra D."/>
            <person name="Gonzalez J."/>
            <person name="Henrissat B."/>
            <person name="Kuo A."/>
            <person name="Liang C."/>
            <person name="Lipzen A."/>
            <person name="Lutzoni F."/>
            <person name="Magnuson J."/>
            <person name="Mondo S."/>
            <person name="Nolan M."/>
            <person name="Ohm R."/>
            <person name="Pangilinan J."/>
            <person name="Park H.-J."/>
            <person name="Ramirez L."/>
            <person name="Alfaro M."/>
            <person name="Sun H."/>
            <person name="Tritt A."/>
            <person name="Yoshinaga Y."/>
            <person name="Zwiers L.-H."/>
            <person name="Turgeon B."/>
            <person name="Goodwin S."/>
            <person name="Spatafora J."/>
            <person name="Crous P."/>
            <person name="Grigoriev I."/>
        </authorList>
    </citation>
    <scope>NUCLEOTIDE SEQUENCE</scope>
    <source>
        <strain evidence="14">CBS 175.79</strain>
    </source>
</reference>
<dbReference type="InterPro" id="IPR011707">
    <property type="entry name" value="Cu-oxidase-like_N"/>
</dbReference>
<dbReference type="InterPro" id="IPR001117">
    <property type="entry name" value="Cu-oxidase_2nd"/>
</dbReference>
<dbReference type="PROSITE" id="PS00079">
    <property type="entry name" value="MULTICOPPER_OXIDASE1"/>
    <property type="match status" value="1"/>
</dbReference>
<dbReference type="EC" id="1.10.3.2" evidence="4"/>
<dbReference type="GO" id="GO:0052716">
    <property type="term" value="F:hydroquinone:oxygen oxidoreductase activity"/>
    <property type="evidence" value="ECO:0007669"/>
    <property type="project" value="UniProtKB-EC"/>
</dbReference>
<dbReference type="PANTHER" id="PTHR11709:SF87">
    <property type="entry name" value="LACCASE"/>
    <property type="match status" value="1"/>
</dbReference>
<dbReference type="PANTHER" id="PTHR11709">
    <property type="entry name" value="MULTI-COPPER OXIDASE"/>
    <property type="match status" value="1"/>
</dbReference>
<evidence type="ECO:0000259" key="13">
    <source>
        <dbReference type="Pfam" id="PF07732"/>
    </source>
</evidence>
<evidence type="ECO:0000256" key="7">
    <source>
        <dbReference type="ARBA" id="ARBA00023008"/>
    </source>
</evidence>
<dbReference type="Pfam" id="PF07732">
    <property type="entry name" value="Cu-oxidase_3"/>
    <property type="match status" value="2"/>
</dbReference>
<organism evidence="14 15">
    <name type="scientific">Aaosphaeria arxii CBS 175.79</name>
    <dbReference type="NCBI Taxonomy" id="1450172"/>
    <lineage>
        <taxon>Eukaryota</taxon>
        <taxon>Fungi</taxon>
        <taxon>Dikarya</taxon>
        <taxon>Ascomycota</taxon>
        <taxon>Pezizomycotina</taxon>
        <taxon>Dothideomycetes</taxon>
        <taxon>Pleosporomycetidae</taxon>
        <taxon>Pleosporales</taxon>
        <taxon>Pleosporales incertae sedis</taxon>
        <taxon>Aaosphaeria</taxon>
    </lineage>
</organism>
<evidence type="ECO:0000256" key="8">
    <source>
        <dbReference type="ARBA" id="ARBA00023180"/>
    </source>
</evidence>
<protein>
    <recommendedName>
        <fullName evidence="4">laccase</fullName>
        <ecNumber evidence="4">1.10.3.2</ecNumber>
    </recommendedName>
</protein>
<dbReference type="InterPro" id="IPR033138">
    <property type="entry name" value="Cu_oxidase_CS"/>
</dbReference>
<evidence type="ECO:0000259" key="12">
    <source>
        <dbReference type="Pfam" id="PF07731"/>
    </source>
</evidence>
<keyword evidence="7" id="KW-0186">Copper</keyword>
<evidence type="ECO:0000256" key="10">
    <source>
        <dbReference type="SAM" id="SignalP"/>
    </source>
</evidence>
<dbReference type="AlphaFoldDB" id="A0A6A5Y063"/>
<evidence type="ECO:0000256" key="1">
    <source>
        <dbReference type="ARBA" id="ARBA00000349"/>
    </source>
</evidence>
<comment type="similarity">
    <text evidence="3">Belongs to the multicopper oxidase family.</text>
</comment>
<proteinExistence type="inferred from homology"/>
<dbReference type="GO" id="GO:0046274">
    <property type="term" value="P:lignin catabolic process"/>
    <property type="evidence" value="ECO:0007669"/>
    <property type="project" value="UniProtKB-KW"/>
</dbReference>
<keyword evidence="8" id="KW-0325">Glycoprotein</keyword>
<dbReference type="PROSITE" id="PS00080">
    <property type="entry name" value="MULTICOPPER_OXIDASE2"/>
    <property type="match status" value="1"/>
</dbReference>
<keyword evidence="15" id="KW-1185">Reference proteome</keyword>
<comment type="catalytic activity">
    <reaction evidence="1">
        <text>4 hydroquinone + O2 = 4 benzosemiquinone + 2 H2O</text>
        <dbReference type="Rhea" id="RHEA:11276"/>
        <dbReference type="ChEBI" id="CHEBI:15377"/>
        <dbReference type="ChEBI" id="CHEBI:15379"/>
        <dbReference type="ChEBI" id="CHEBI:17594"/>
        <dbReference type="ChEBI" id="CHEBI:17977"/>
        <dbReference type="EC" id="1.10.3.2"/>
    </reaction>
</comment>
<feature type="domain" description="Plastocyanin-like" evidence="13">
    <location>
        <begin position="80"/>
        <end position="137"/>
    </location>
</feature>
<keyword evidence="5" id="KW-0479">Metal-binding</keyword>
<evidence type="ECO:0000313" key="14">
    <source>
        <dbReference type="EMBL" id="KAF2018573.1"/>
    </source>
</evidence>
<accession>A0A6A5Y063</accession>
<evidence type="ECO:0000259" key="11">
    <source>
        <dbReference type="Pfam" id="PF00394"/>
    </source>
</evidence>
<dbReference type="RefSeq" id="XP_033386912.1">
    <property type="nucleotide sequence ID" value="XM_033525694.1"/>
</dbReference>
<dbReference type="CDD" id="cd13901">
    <property type="entry name" value="CuRO_3_MaLCC_like"/>
    <property type="match status" value="1"/>
</dbReference>
<feature type="domain" description="Plastocyanin-like" evidence="12">
    <location>
        <begin position="462"/>
        <end position="580"/>
    </location>
</feature>
<dbReference type="InterPro" id="IPR008972">
    <property type="entry name" value="Cupredoxin"/>
</dbReference>
<dbReference type="FunFam" id="2.60.40.420:FF:000045">
    <property type="entry name" value="Laccase 2"/>
    <property type="match status" value="1"/>
</dbReference>
<dbReference type="Pfam" id="PF07731">
    <property type="entry name" value="Cu-oxidase_2"/>
    <property type="match status" value="1"/>
</dbReference>
<evidence type="ECO:0000256" key="5">
    <source>
        <dbReference type="ARBA" id="ARBA00022723"/>
    </source>
</evidence>
<evidence type="ECO:0000256" key="9">
    <source>
        <dbReference type="ARBA" id="ARBA00023185"/>
    </source>
</evidence>
<feature type="chain" id="PRO_5025626517" description="laccase" evidence="10">
    <location>
        <begin position="21"/>
        <end position="615"/>
    </location>
</feature>
<evidence type="ECO:0000256" key="6">
    <source>
        <dbReference type="ARBA" id="ARBA00023002"/>
    </source>
</evidence>
<dbReference type="OrthoDB" id="2121828at2759"/>
<comment type="cofactor">
    <cofactor evidence="2">
        <name>Cu cation</name>
        <dbReference type="ChEBI" id="CHEBI:23378"/>
    </cofactor>
</comment>
<name>A0A6A5Y063_9PLEO</name>
<dbReference type="Proteomes" id="UP000799778">
    <property type="component" value="Unassembled WGS sequence"/>
</dbReference>
<dbReference type="Gene3D" id="2.60.40.420">
    <property type="entry name" value="Cupredoxins - blue copper proteins"/>
    <property type="match status" value="3"/>
</dbReference>
<gene>
    <name evidence="14" type="ORF">BU24DRAFT_405346</name>
</gene>
<dbReference type="CDD" id="cd13854">
    <property type="entry name" value="CuRO_1_MaLCC_like"/>
    <property type="match status" value="1"/>
</dbReference>
<dbReference type="SUPFAM" id="SSF49503">
    <property type="entry name" value="Cupredoxins"/>
    <property type="match status" value="3"/>
</dbReference>
<dbReference type="InterPro" id="IPR011706">
    <property type="entry name" value="Cu-oxidase_C"/>
</dbReference>
<dbReference type="GeneID" id="54283091"/>
<feature type="signal peptide" evidence="10">
    <location>
        <begin position="1"/>
        <end position="20"/>
    </location>
</feature>
<evidence type="ECO:0000256" key="2">
    <source>
        <dbReference type="ARBA" id="ARBA00001935"/>
    </source>
</evidence>
<dbReference type="Pfam" id="PF00394">
    <property type="entry name" value="Cu-oxidase"/>
    <property type="match status" value="1"/>
</dbReference>
<evidence type="ECO:0000256" key="4">
    <source>
        <dbReference type="ARBA" id="ARBA00012297"/>
    </source>
</evidence>
<keyword evidence="10" id="KW-0732">Signal</keyword>
<keyword evidence="9" id="KW-0439">Lignin degradation</keyword>
<dbReference type="InterPro" id="IPR002355">
    <property type="entry name" value="Cu_oxidase_Cu_BS"/>
</dbReference>
<dbReference type="EMBL" id="ML978067">
    <property type="protein sequence ID" value="KAF2018573.1"/>
    <property type="molecule type" value="Genomic_DNA"/>
</dbReference>
<sequence>MLLNRVAYLLSFGSLAIAGALPPSRVIAERQASTSSPVPDGQCTNGPRTRNCWSEGFSIATDFDAKAPPAGKTVTYNLEVTNTTINADGNGTKPAMLINNQYPGPTIRAAWGDTVIVNVKNSLQHNGTGIHWHGLRRNCGSPRGRLQLLHMVLSSAPHRSSVNLIVEPQLNTCQHDGVPGITECPIAPGKTRQYIFRATQFGTSWYHSHWSAQYGEGVLGTIIIDGPATANYDEDLGVLPLTDYYYKPAFEINEQAQLSRTGPPAPDNILVNGTHKNGRGGGSYSKIVVKPNKKYRVRLINTSVDTTFHVSFDNHPFTVMTSDFVPVKSFVASQLTLNIGQRYDVVITTNQTAGNYWFRVGLGTDCGDNNILDSGIPLGAILRYEGQPDVDPSSTGVTLATHCNDEEGLVPFVPNSVPASIIPGEAALALASKQDNSTENLFRWTIDGSSLVVPWTQPSLKTTLEGSDNFHREENIYRMPTKDKWYLWHIQQRTPIPLPHPIHLHGHDFYILGRGTGEWDGTTTGLNFQNPTRRDTAMLPSRGYLLMAFPADNPGLWVMHCHIAWHASQGLSVQFLERKDEIKGAIGSTAEFDKGCREWNEYWPTRVYNQTDSGI</sequence>
<dbReference type="GO" id="GO:0005507">
    <property type="term" value="F:copper ion binding"/>
    <property type="evidence" value="ECO:0007669"/>
    <property type="project" value="InterPro"/>
</dbReference>
<dbReference type="CDD" id="cd13880">
    <property type="entry name" value="CuRO_2_MaLCC_like"/>
    <property type="match status" value="1"/>
</dbReference>